<dbReference type="InterPro" id="IPR029058">
    <property type="entry name" value="AB_hydrolase_fold"/>
</dbReference>
<dbReference type="GO" id="GO:0046464">
    <property type="term" value="P:acylglycerol catabolic process"/>
    <property type="evidence" value="ECO:0007669"/>
    <property type="project" value="TreeGrafter"/>
</dbReference>
<dbReference type="SUPFAM" id="SSF53474">
    <property type="entry name" value="alpha/beta-Hydrolases"/>
    <property type="match status" value="1"/>
</dbReference>
<dbReference type="PANTHER" id="PTHR43798:SF33">
    <property type="entry name" value="HYDROLASE, PUTATIVE (AFU_ORTHOLOGUE AFUA_2G14860)-RELATED"/>
    <property type="match status" value="1"/>
</dbReference>
<dbReference type="OrthoDB" id="5296151at2"/>
<proteinExistence type="predicted"/>
<dbReference type="InterPro" id="IPR000639">
    <property type="entry name" value="Epox_hydrolase-like"/>
</dbReference>
<dbReference type="InterPro" id="IPR000073">
    <property type="entry name" value="AB_hydrolase_1"/>
</dbReference>
<reference evidence="3" key="3">
    <citation type="submission" date="2018-11" db="EMBL/GenBank/DDBJ databases">
        <authorList>
            <person name="Hwang Y.J."/>
            <person name="Hwang C.Y."/>
        </authorList>
    </citation>
    <scope>NUCLEOTIDE SEQUENCE</scope>
    <source>
        <strain evidence="3">R106</strain>
    </source>
</reference>
<dbReference type="RefSeq" id="WP_124014074.1">
    <property type="nucleotide sequence ID" value="NZ_CP034073.1"/>
</dbReference>
<dbReference type="Proteomes" id="UP000278855">
    <property type="component" value="Unassembled WGS sequence"/>
</dbReference>
<feature type="domain" description="AB hydrolase-1" evidence="1">
    <location>
        <begin position="22"/>
        <end position="254"/>
    </location>
</feature>
<evidence type="ECO:0000313" key="4">
    <source>
        <dbReference type="Proteomes" id="UP000273778"/>
    </source>
</evidence>
<dbReference type="Proteomes" id="UP000273778">
    <property type="component" value="Chromosome"/>
</dbReference>
<dbReference type="AlphaFoldDB" id="A0A3N4DD41"/>
<dbReference type="EMBL" id="RKKB01000024">
    <property type="protein sequence ID" value="RPA22872.1"/>
    <property type="molecule type" value="Genomic_DNA"/>
</dbReference>
<name>A0A3N4DD41_9GAMM</name>
<sequence length="262" mass="30302">MSNIIKVDDLDVIIEGSGEETIVMIHGWPDTYRLWDKQVEVLKDKYRCVRFTLPGYELDSNRGMYSLEEIISKINSVVDAVSDGQPVTLLLHDWGCFFGYQFYLRNEIKVNRIIGVDIGDAGSIEHELSLKVKLFMFSYQMWLALAWKLGGSLGDAMTRKMAKMLKAPGDQKLITSSMTYSYYWKWSKTLTGKPLGNLPLVVNCPLLFMYGENKPGMFHSKEWEHKMACIPGNKVVPFNTRHWIMAEEPEEFNRVMLEWLEH</sequence>
<reference evidence="5" key="2">
    <citation type="submission" date="2018-11" db="EMBL/GenBank/DDBJ databases">
        <title>Shewanella sp. R106.</title>
        <authorList>
            <person name="Hwang Y.J."/>
            <person name="Hwang C.Y."/>
        </authorList>
    </citation>
    <scope>NUCLEOTIDE SEQUENCE [LARGE SCALE GENOMIC DNA]</scope>
    <source>
        <strain evidence="5">R106</strain>
    </source>
</reference>
<dbReference type="GO" id="GO:0047372">
    <property type="term" value="F:monoacylglycerol lipase activity"/>
    <property type="evidence" value="ECO:0007669"/>
    <property type="project" value="TreeGrafter"/>
</dbReference>
<dbReference type="Gene3D" id="3.40.50.1820">
    <property type="entry name" value="alpha/beta hydrolase"/>
    <property type="match status" value="1"/>
</dbReference>
<accession>A0A3N4DD41</accession>
<evidence type="ECO:0000313" key="2">
    <source>
        <dbReference type="EMBL" id="AZG34614.1"/>
    </source>
</evidence>
<reference evidence="2 4" key="1">
    <citation type="submission" date="2018-11" db="EMBL/GenBank/DDBJ databases">
        <title>Shewanella sp. M2.</title>
        <authorList>
            <person name="Hwang Y.J."/>
            <person name="Hwang C.Y."/>
        </authorList>
    </citation>
    <scope>NUCLEOTIDE SEQUENCE [LARGE SCALE GENOMIC DNA]</scope>
    <source>
        <strain evidence="2 4">M2</strain>
    </source>
</reference>
<keyword evidence="3" id="KW-0378">Hydrolase</keyword>
<keyword evidence="4" id="KW-1185">Reference proteome</keyword>
<organism evidence="3 5">
    <name type="scientific">Shewanella psychromarinicola</name>
    <dbReference type="NCBI Taxonomy" id="2487742"/>
    <lineage>
        <taxon>Bacteria</taxon>
        <taxon>Pseudomonadati</taxon>
        <taxon>Pseudomonadota</taxon>
        <taxon>Gammaproteobacteria</taxon>
        <taxon>Alteromonadales</taxon>
        <taxon>Shewanellaceae</taxon>
        <taxon>Shewanella</taxon>
    </lineage>
</organism>
<dbReference type="PANTHER" id="PTHR43798">
    <property type="entry name" value="MONOACYLGLYCEROL LIPASE"/>
    <property type="match status" value="1"/>
</dbReference>
<dbReference type="EMBL" id="CP034073">
    <property type="protein sequence ID" value="AZG34614.1"/>
    <property type="molecule type" value="Genomic_DNA"/>
</dbReference>
<evidence type="ECO:0000259" key="1">
    <source>
        <dbReference type="Pfam" id="PF12697"/>
    </source>
</evidence>
<dbReference type="InterPro" id="IPR050266">
    <property type="entry name" value="AB_hydrolase_sf"/>
</dbReference>
<gene>
    <name evidence="3" type="ORF">EGC77_20235</name>
    <name evidence="2" type="ORF">EGC80_06555</name>
</gene>
<dbReference type="GO" id="GO:0016020">
    <property type="term" value="C:membrane"/>
    <property type="evidence" value="ECO:0007669"/>
    <property type="project" value="TreeGrafter"/>
</dbReference>
<evidence type="ECO:0000313" key="5">
    <source>
        <dbReference type="Proteomes" id="UP000278855"/>
    </source>
</evidence>
<dbReference type="Pfam" id="PF12697">
    <property type="entry name" value="Abhydrolase_6"/>
    <property type="match status" value="1"/>
</dbReference>
<protein>
    <submittedName>
        <fullName evidence="3">Alpha/beta hydrolase</fullName>
    </submittedName>
</protein>
<dbReference type="KEGG" id="spsr:EGC80_06555"/>
<evidence type="ECO:0000313" key="3">
    <source>
        <dbReference type="EMBL" id="RPA22872.1"/>
    </source>
</evidence>
<dbReference type="PRINTS" id="PR00412">
    <property type="entry name" value="EPOXHYDRLASE"/>
</dbReference>